<dbReference type="InterPro" id="IPR008949">
    <property type="entry name" value="Isoprenoid_synthase_dom_sf"/>
</dbReference>
<keyword evidence="2" id="KW-1185">Reference proteome</keyword>
<gene>
    <name evidence="1" type="ORF">NV381_04635</name>
</gene>
<dbReference type="EMBL" id="JANQBD010000002">
    <property type="protein sequence ID" value="MCR8630489.1"/>
    <property type="molecule type" value="Genomic_DNA"/>
</dbReference>
<reference evidence="1 2" key="1">
    <citation type="submission" date="2022-08" db="EMBL/GenBank/DDBJ databases">
        <title>Paenibacillus endoradicis sp. nov., Paenibacillus radicibacter sp. nov and Paenibacillus pararadicis sp. nov., three cold-adapted plant growth-promoting bacteria isolated from root of Larix gmelinii in Great Khingan.</title>
        <authorList>
            <person name="Xue H."/>
        </authorList>
    </citation>
    <scope>NUCLEOTIDE SEQUENCE [LARGE SCALE GENOMIC DNA]</scope>
    <source>
        <strain evidence="1 2">N5-1-1-5</strain>
    </source>
</reference>
<name>A0ABT1YBB6_9BACL</name>
<evidence type="ECO:0000313" key="1">
    <source>
        <dbReference type="EMBL" id="MCR8630489.1"/>
    </source>
</evidence>
<organism evidence="1 2">
    <name type="scientific">Paenibacillus radicis</name>
    <name type="common">ex Xue et al. 2023</name>
    <dbReference type="NCBI Taxonomy" id="2972489"/>
    <lineage>
        <taxon>Bacteria</taxon>
        <taxon>Bacillati</taxon>
        <taxon>Bacillota</taxon>
        <taxon>Bacilli</taxon>
        <taxon>Bacillales</taxon>
        <taxon>Paenibacillaceae</taxon>
        <taxon>Paenibacillus</taxon>
    </lineage>
</organism>
<dbReference type="Pfam" id="PF00494">
    <property type="entry name" value="SQS_PSY"/>
    <property type="match status" value="1"/>
</dbReference>
<dbReference type="Proteomes" id="UP001300012">
    <property type="component" value="Unassembled WGS sequence"/>
</dbReference>
<dbReference type="PANTHER" id="PTHR11626">
    <property type="entry name" value="FARNESYL-DIPHOSPHATE FARNESYLTRANSFERASE"/>
    <property type="match status" value="1"/>
</dbReference>
<sequence length="262" mass="29537">MDMLAETSRTFLIPISRLIPGIKEAVASAYLCMRAIDEIEDHTELPAEIKVKLLLGVSKLIQEPSRETELRTLFQPYQGTLCDVTVRLNDWVNLCPASIAPRVIQSTATMAEQMAEWVERDWKINTEEDLDYYTYCVAGAVGELLSDLWKWFDGTETDRVKAVAFGRGLQAVNIVRNRIEDSTRGVDFFPPHWGLEEMFAYTERNLEMATEYIADIKPGPILDFCSIPLALAHGTLYALSNGESKLNRDAVLEIVSRITGED</sequence>
<evidence type="ECO:0000313" key="2">
    <source>
        <dbReference type="Proteomes" id="UP001300012"/>
    </source>
</evidence>
<dbReference type="Gene3D" id="1.10.600.10">
    <property type="entry name" value="Farnesyl Diphosphate Synthase"/>
    <property type="match status" value="1"/>
</dbReference>
<accession>A0ABT1YBB6</accession>
<dbReference type="InterPro" id="IPR044844">
    <property type="entry name" value="Trans_IPPS_euk-type"/>
</dbReference>
<dbReference type="RefSeq" id="WP_258212152.1">
    <property type="nucleotide sequence ID" value="NZ_JANQBD010000002.1"/>
</dbReference>
<comment type="caution">
    <text evidence="1">The sequence shown here is derived from an EMBL/GenBank/DDBJ whole genome shotgun (WGS) entry which is preliminary data.</text>
</comment>
<dbReference type="InterPro" id="IPR002060">
    <property type="entry name" value="Squ/phyt_synthse"/>
</dbReference>
<dbReference type="PANTHER" id="PTHR11626:SF2">
    <property type="entry name" value="SQUALENE SYNTHASE"/>
    <property type="match status" value="1"/>
</dbReference>
<protein>
    <submittedName>
        <fullName evidence="1">Squalene/phytoene synthase family protein</fullName>
    </submittedName>
</protein>
<dbReference type="SUPFAM" id="SSF48576">
    <property type="entry name" value="Terpenoid synthases"/>
    <property type="match status" value="1"/>
</dbReference>
<proteinExistence type="predicted"/>